<proteinExistence type="inferred from homology"/>
<comment type="caution">
    <text evidence="10">Lacks conserved residue(s) required for the propagation of feature annotation.</text>
</comment>
<dbReference type="AlphaFoldDB" id="A0A2T6AJ46"/>
<dbReference type="InterPro" id="IPR020846">
    <property type="entry name" value="MFS_dom"/>
</dbReference>
<dbReference type="InterPro" id="IPR004812">
    <property type="entry name" value="Efflux_drug-R_Bcr/CmlA"/>
</dbReference>
<feature type="transmembrane region" description="Helical" evidence="10">
    <location>
        <begin position="244"/>
        <end position="268"/>
    </location>
</feature>
<evidence type="ECO:0000256" key="2">
    <source>
        <dbReference type="ARBA" id="ARBA00004651"/>
    </source>
</evidence>
<dbReference type="SUPFAM" id="SSF103473">
    <property type="entry name" value="MFS general substrate transporter"/>
    <property type="match status" value="1"/>
</dbReference>
<feature type="transmembrane region" description="Helical" evidence="10">
    <location>
        <begin position="167"/>
        <end position="185"/>
    </location>
</feature>
<feature type="transmembrane region" description="Helical" evidence="10">
    <location>
        <begin position="110"/>
        <end position="129"/>
    </location>
</feature>
<reference evidence="13 14" key="1">
    <citation type="submission" date="2018-04" db="EMBL/GenBank/DDBJ databases">
        <title>Genomic Encyclopedia of Archaeal and Bacterial Type Strains, Phase II (KMG-II): from individual species to whole genera.</title>
        <authorList>
            <person name="Goeker M."/>
        </authorList>
    </citation>
    <scope>NUCLEOTIDE SEQUENCE [LARGE SCALE GENOMIC DNA]</scope>
    <source>
        <strain evidence="13 14">DSM 29329</strain>
    </source>
</reference>
<feature type="transmembrane region" description="Helical" evidence="10">
    <location>
        <begin position="374"/>
        <end position="395"/>
    </location>
</feature>
<dbReference type="InterPro" id="IPR011701">
    <property type="entry name" value="MFS"/>
</dbReference>
<evidence type="ECO:0000259" key="12">
    <source>
        <dbReference type="PROSITE" id="PS50850"/>
    </source>
</evidence>
<keyword evidence="8 10" id="KW-1133">Transmembrane helix</keyword>
<dbReference type="PANTHER" id="PTHR43124:SF3">
    <property type="entry name" value="CHLORAMPHENICOL EFFLUX PUMP RV0191"/>
    <property type="match status" value="1"/>
</dbReference>
<name>A0A2T6AJ46_9RHOB</name>
<evidence type="ECO:0000256" key="5">
    <source>
        <dbReference type="ARBA" id="ARBA00022448"/>
    </source>
</evidence>
<feature type="transmembrane region" description="Helical" evidence="10">
    <location>
        <begin position="45"/>
        <end position="67"/>
    </location>
</feature>
<evidence type="ECO:0000256" key="6">
    <source>
        <dbReference type="ARBA" id="ARBA00022475"/>
    </source>
</evidence>
<evidence type="ECO:0000256" key="7">
    <source>
        <dbReference type="ARBA" id="ARBA00022692"/>
    </source>
</evidence>
<keyword evidence="7 10" id="KW-0812">Transmembrane</keyword>
<evidence type="ECO:0000313" key="13">
    <source>
        <dbReference type="EMBL" id="PTX43843.1"/>
    </source>
</evidence>
<feature type="transmembrane region" description="Helical" evidence="10">
    <location>
        <begin position="339"/>
        <end position="362"/>
    </location>
</feature>
<evidence type="ECO:0000256" key="10">
    <source>
        <dbReference type="RuleBase" id="RU365088"/>
    </source>
</evidence>
<feature type="transmembrane region" description="Helical" evidence="10">
    <location>
        <begin position="197"/>
        <end position="214"/>
    </location>
</feature>
<dbReference type="GO" id="GO:1990961">
    <property type="term" value="P:xenobiotic detoxification by transmembrane export across the plasma membrane"/>
    <property type="evidence" value="ECO:0007669"/>
    <property type="project" value="InterPro"/>
</dbReference>
<sequence length="435" mass="46005">MEIANPQMTPPDPCHMDKSHGSAYRKIMSDAPLVRFMDRTTPPHIVTLVLLSGLSALAMNVFLPSLPQMTEYFDTEYRLMQLSVAVYLAVNAVLQIFIGPISDKLGRRPVLLGAIAIFMLATLGCLFATNAYVFLAFRMCQAVIVTGMVLARAVVRDMVPQDQAASMIGYVTMGMAVVPMIGPAIGGALDELAGWKAVFWMLFLLSGALYWLTWRDLGETGRSSGLSLGRQFREYPELLTSPRFWGYALSAGLSSGAFFAYLGGAPFIGTQVYGLAPAQLGFFFGAPAVGYFFGNFMSGRYSARVGINRMILTGAAINMTGIGLSLAVMGLGYGSVYSFFGFMCFVGLGNGMTIPNATAGTLSVRPHLAGTASGLGGAIMIGGGAALSALAGALLQPGTGAYPVLWIQFLTGVAGVGAILLVILRERRVGGLDVG</sequence>
<dbReference type="InterPro" id="IPR005829">
    <property type="entry name" value="Sugar_transporter_CS"/>
</dbReference>
<dbReference type="InterPro" id="IPR050189">
    <property type="entry name" value="MFS_Efflux_Transporters"/>
</dbReference>
<feature type="transmembrane region" description="Helical" evidence="10">
    <location>
        <begin position="310"/>
        <end position="333"/>
    </location>
</feature>
<gene>
    <name evidence="13" type="ORF">C8N44_12455</name>
</gene>
<dbReference type="PROSITE" id="PS00216">
    <property type="entry name" value="SUGAR_TRANSPORT_1"/>
    <property type="match status" value="1"/>
</dbReference>
<evidence type="ECO:0000256" key="1">
    <source>
        <dbReference type="ARBA" id="ARBA00003279"/>
    </source>
</evidence>
<keyword evidence="9 10" id="KW-0472">Membrane</keyword>
<evidence type="ECO:0000256" key="3">
    <source>
        <dbReference type="ARBA" id="ARBA00006236"/>
    </source>
</evidence>
<comment type="function">
    <text evidence="1">Resistance to tetracycline by an active tetracycline efflux. This is an energy-dependent process that decreases the accumulation of the antibiotic in whole cells. This protein functions as a metal-tetracycline/H(+) antiporter.</text>
</comment>
<dbReference type="EMBL" id="QBKN01000024">
    <property type="protein sequence ID" value="PTX43843.1"/>
    <property type="molecule type" value="Genomic_DNA"/>
</dbReference>
<keyword evidence="5 10" id="KW-0813">Transport</keyword>
<dbReference type="GO" id="GO:0042910">
    <property type="term" value="F:xenobiotic transmembrane transporter activity"/>
    <property type="evidence" value="ECO:0007669"/>
    <property type="project" value="InterPro"/>
</dbReference>
<organism evidence="13 14">
    <name type="scientific">Allosediminivita pacifica</name>
    <dbReference type="NCBI Taxonomy" id="1267769"/>
    <lineage>
        <taxon>Bacteria</taxon>
        <taxon>Pseudomonadati</taxon>
        <taxon>Pseudomonadota</taxon>
        <taxon>Alphaproteobacteria</taxon>
        <taxon>Rhodobacterales</taxon>
        <taxon>Paracoccaceae</taxon>
        <taxon>Allosediminivita</taxon>
    </lineage>
</organism>
<feature type="transmembrane region" description="Helical" evidence="10">
    <location>
        <begin position="79"/>
        <end position="98"/>
    </location>
</feature>
<feature type="transmembrane region" description="Helical" evidence="10">
    <location>
        <begin position="401"/>
        <end position="424"/>
    </location>
</feature>
<evidence type="ECO:0000256" key="8">
    <source>
        <dbReference type="ARBA" id="ARBA00022989"/>
    </source>
</evidence>
<dbReference type="NCBIfam" id="TIGR00710">
    <property type="entry name" value="efflux_Bcr_CflA"/>
    <property type="match status" value="1"/>
</dbReference>
<evidence type="ECO:0000256" key="9">
    <source>
        <dbReference type="ARBA" id="ARBA00023136"/>
    </source>
</evidence>
<dbReference type="InterPro" id="IPR036259">
    <property type="entry name" value="MFS_trans_sf"/>
</dbReference>
<dbReference type="PRINTS" id="PR01035">
    <property type="entry name" value="TCRTETA"/>
</dbReference>
<accession>A0A2T6AJ46</accession>
<comment type="subcellular location">
    <subcellularLocation>
        <location evidence="10">Cell inner membrane</location>
        <topology evidence="10">Multi-pass membrane protein</topology>
    </subcellularLocation>
    <subcellularLocation>
        <location evidence="2">Cell membrane</location>
        <topology evidence="2">Multi-pass membrane protein</topology>
    </subcellularLocation>
</comment>
<dbReference type="InterPro" id="IPR001958">
    <property type="entry name" value="Tet-R_TetA/multi-R_MdtG-like"/>
</dbReference>
<comment type="similarity">
    <text evidence="4">Belongs to the major facilitator superfamily. TCR/Tet family.</text>
</comment>
<dbReference type="GO" id="GO:0005886">
    <property type="term" value="C:plasma membrane"/>
    <property type="evidence" value="ECO:0007669"/>
    <property type="project" value="UniProtKB-SubCell"/>
</dbReference>
<dbReference type="Pfam" id="PF07690">
    <property type="entry name" value="MFS_1"/>
    <property type="match status" value="1"/>
</dbReference>
<dbReference type="Gene3D" id="1.20.1720.10">
    <property type="entry name" value="Multidrug resistance protein D"/>
    <property type="match status" value="1"/>
</dbReference>
<dbReference type="PANTHER" id="PTHR43124">
    <property type="entry name" value="PURINE EFFLUX PUMP PBUE"/>
    <property type="match status" value="1"/>
</dbReference>
<evidence type="ECO:0000256" key="11">
    <source>
        <dbReference type="SAM" id="MobiDB-lite"/>
    </source>
</evidence>
<feature type="domain" description="Major facilitator superfamily (MFS) profile" evidence="12">
    <location>
        <begin position="44"/>
        <end position="429"/>
    </location>
</feature>
<comment type="caution">
    <text evidence="13">The sequence shown here is derived from an EMBL/GenBank/DDBJ whole genome shotgun (WGS) entry which is preliminary data.</text>
</comment>
<dbReference type="CDD" id="cd17320">
    <property type="entry name" value="MFS_MdfA_MDR_like"/>
    <property type="match status" value="1"/>
</dbReference>
<feature type="transmembrane region" description="Helical" evidence="10">
    <location>
        <begin position="280"/>
        <end position="298"/>
    </location>
</feature>
<feature type="region of interest" description="Disordered" evidence="11">
    <location>
        <begin position="1"/>
        <end position="20"/>
    </location>
</feature>
<dbReference type="PROSITE" id="PS50850">
    <property type="entry name" value="MFS"/>
    <property type="match status" value="1"/>
</dbReference>
<dbReference type="Proteomes" id="UP000244069">
    <property type="component" value="Unassembled WGS sequence"/>
</dbReference>
<evidence type="ECO:0000256" key="4">
    <source>
        <dbReference type="ARBA" id="ARBA00007520"/>
    </source>
</evidence>
<comment type="similarity">
    <text evidence="3 10">Belongs to the major facilitator superfamily. Bcr/CmlA family.</text>
</comment>
<keyword evidence="6" id="KW-1003">Cell membrane</keyword>
<protein>
    <recommendedName>
        <fullName evidence="10">Bcr/CflA family efflux transporter</fullName>
    </recommendedName>
</protein>
<evidence type="ECO:0000313" key="14">
    <source>
        <dbReference type="Proteomes" id="UP000244069"/>
    </source>
</evidence>
<keyword evidence="10" id="KW-0997">Cell inner membrane</keyword>
<keyword evidence="14" id="KW-1185">Reference proteome</keyword>